<dbReference type="OrthoDB" id="1908357at2"/>
<accession>E6TVK9</accession>
<feature type="transmembrane region" description="Helical" evidence="1">
    <location>
        <begin position="6"/>
        <end position="39"/>
    </location>
</feature>
<proteinExistence type="predicted"/>
<evidence type="ECO:0000313" key="4">
    <source>
        <dbReference type="Proteomes" id="UP000001401"/>
    </source>
</evidence>
<evidence type="ECO:0000313" key="3">
    <source>
        <dbReference type="EMBL" id="ADU32137.1"/>
    </source>
</evidence>
<keyword evidence="1" id="KW-0472">Membrane</keyword>
<dbReference type="HOGENOM" id="CLU_992687_0_0_9"/>
<gene>
    <name evidence="3" type="ordered locus">Bcell_3900</name>
</gene>
<feature type="domain" description="SHOCT" evidence="2">
    <location>
        <begin position="251"/>
        <end position="278"/>
    </location>
</feature>
<dbReference type="Proteomes" id="UP000001401">
    <property type="component" value="Chromosome"/>
</dbReference>
<keyword evidence="4" id="KW-1185">Reference proteome</keyword>
<name>E6TVK9_EVAC2</name>
<dbReference type="AlphaFoldDB" id="E6TVK9"/>
<dbReference type="InterPro" id="IPR018649">
    <property type="entry name" value="SHOCT"/>
</dbReference>
<dbReference type="Pfam" id="PF09851">
    <property type="entry name" value="SHOCT"/>
    <property type="match status" value="1"/>
</dbReference>
<keyword evidence="1" id="KW-0812">Transmembrane</keyword>
<organism evidence="3 4">
    <name type="scientific">Evansella cellulosilytica (strain ATCC 21833 / DSM 2522 / FERM P-1141 / JCM 9156 / N-4)</name>
    <name type="common">Bacillus cellulosilyticus</name>
    <dbReference type="NCBI Taxonomy" id="649639"/>
    <lineage>
        <taxon>Bacteria</taxon>
        <taxon>Bacillati</taxon>
        <taxon>Bacillota</taxon>
        <taxon>Bacilli</taxon>
        <taxon>Bacillales</taxon>
        <taxon>Bacillaceae</taxon>
        <taxon>Evansella</taxon>
    </lineage>
</organism>
<evidence type="ECO:0000259" key="2">
    <source>
        <dbReference type="Pfam" id="PF09851"/>
    </source>
</evidence>
<evidence type="ECO:0000256" key="1">
    <source>
        <dbReference type="SAM" id="Phobius"/>
    </source>
</evidence>
<dbReference type="RefSeq" id="WP_013490467.1">
    <property type="nucleotide sequence ID" value="NC_014829.1"/>
</dbReference>
<reference evidence="3 4" key="1">
    <citation type="submission" date="2010-12" db="EMBL/GenBank/DDBJ databases">
        <title>Complete sequence of Bacillus cellulosilyticus DSM 2522.</title>
        <authorList>
            <consortium name="US DOE Joint Genome Institute"/>
            <person name="Lucas S."/>
            <person name="Copeland A."/>
            <person name="Lapidus A."/>
            <person name="Cheng J.-F."/>
            <person name="Bruce D."/>
            <person name="Goodwin L."/>
            <person name="Pitluck S."/>
            <person name="Chertkov O."/>
            <person name="Detter J.C."/>
            <person name="Han C."/>
            <person name="Tapia R."/>
            <person name="Land M."/>
            <person name="Hauser L."/>
            <person name="Jeffries C."/>
            <person name="Kyrpides N."/>
            <person name="Ivanova N."/>
            <person name="Mikhailova N."/>
            <person name="Brumm P."/>
            <person name="Mead D."/>
            <person name="Woyke T."/>
        </authorList>
    </citation>
    <scope>NUCLEOTIDE SEQUENCE [LARGE SCALE GENOMIC DNA]</scope>
    <source>
        <strain evidence="4">ATCC 21833 / DSM 2522 / FERM P-1141 / JCM 9156 / N-4</strain>
    </source>
</reference>
<dbReference type="KEGG" id="bco:Bcell_3900"/>
<keyword evidence="1" id="KW-1133">Transmembrane helix</keyword>
<protein>
    <recommendedName>
        <fullName evidence="2">SHOCT domain-containing protein</fullName>
    </recommendedName>
</protein>
<sequence length="280" mass="31366" precursor="true">MIIGCFILFLIGFFVLMMFQVSTGAGVISLIIVVISMTLLVQYTKKFEKEEKEAVEKKEIDVNKEVWKRMGELEFSISQRYDDVLHEDRYKFIAVDEKAKKVALVENGNYRIFGYRDILKSQIVEDGQEITTTSRTSQIGRALVGGVLAGGVGAIIGGGGGKQKHTSEVKQVSLKIVVNDTKIPTFTLDFLKLDVLENHVTKDSEKYTNAIKVATNIHDLISVLIRQADEEDKATESQKLSEGEKTISLADELEKLSKLVEKGIITSEEFEKQKNKLLND</sequence>
<dbReference type="eggNOG" id="ENOG5032TH6">
    <property type="taxonomic scope" value="Bacteria"/>
</dbReference>
<dbReference type="EMBL" id="CP002394">
    <property type="protein sequence ID" value="ADU32137.1"/>
    <property type="molecule type" value="Genomic_DNA"/>
</dbReference>